<organism evidence="1 2">
    <name type="scientific">Pseudonocardia parietis</name>
    <dbReference type="NCBI Taxonomy" id="570936"/>
    <lineage>
        <taxon>Bacteria</taxon>
        <taxon>Bacillati</taxon>
        <taxon>Actinomycetota</taxon>
        <taxon>Actinomycetes</taxon>
        <taxon>Pseudonocardiales</taxon>
        <taxon>Pseudonocardiaceae</taxon>
        <taxon>Pseudonocardia</taxon>
    </lineage>
</organism>
<comment type="caution">
    <text evidence="1">The sequence shown here is derived from an EMBL/GenBank/DDBJ whole genome shotgun (WGS) entry which is preliminary data.</text>
</comment>
<accession>A0ABS4VT36</accession>
<gene>
    <name evidence="1" type="ORF">JOF36_002589</name>
</gene>
<evidence type="ECO:0000313" key="1">
    <source>
        <dbReference type="EMBL" id="MBP2366893.1"/>
    </source>
</evidence>
<sequence length="37" mass="3799">MPYLRFTVTTAAAGPLWSGLWLRGGAALGHTLIAAGT</sequence>
<proteinExistence type="predicted"/>
<dbReference type="EMBL" id="JAGINU010000001">
    <property type="protein sequence ID" value="MBP2366893.1"/>
    <property type="molecule type" value="Genomic_DNA"/>
</dbReference>
<name>A0ABS4VT36_9PSEU</name>
<dbReference type="Proteomes" id="UP001519295">
    <property type="component" value="Unassembled WGS sequence"/>
</dbReference>
<protein>
    <submittedName>
        <fullName evidence="1">Membrane protein DedA with SNARE-associated domain</fullName>
    </submittedName>
</protein>
<reference evidence="1 2" key="1">
    <citation type="submission" date="2021-03" db="EMBL/GenBank/DDBJ databases">
        <title>Sequencing the genomes of 1000 actinobacteria strains.</title>
        <authorList>
            <person name="Klenk H.-P."/>
        </authorList>
    </citation>
    <scope>NUCLEOTIDE SEQUENCE [LARGE SCALE GENOMIC DNA]</scope>
    <source>
        <strain evidence="1 2">DSM 45256</strain>
    </source>
</reference>
<keyword evidence="2" id="KW-1185">Reference proteome</keyword>
<evidence type="ECO:0000313" key="2">
    <source>
        <dbReference type="Proteomes" id="UP001519295"/>
    </source>
</evidence>